<dbReference type="STRING" id="1844972.A7K91_04005"/>
<reference evidence="1 2" key="1">
    <citation type="submission" date="2016-05" db="EMBL/GenBank/DDBJ databases">
        <title>Paenibacillus oryzae. sp. nov., isolated from the rice root.</title>
        <authorList>
            <person name="Zhang J."/>
            <person name="Zhang X."/>
        </authorList>
    </citation>
    <scope>NUCLEOTIDE SEQUENCE [LARGE SCALE GENOMIC DNA]</scope>
    <source>
        <strain evidence="1 2">1DrF-4</strain>
    </source>
</reference>
<gene>
    <name evidence="1" type="ORF">A7K91_04005</name>
</gene>
<name>A0A1A5YH75_9BACL</name>
<evidence type="ECO:0000313" key="2">
    <source>
        <dbReference type="Proteomes" id="UP000092024"/>
    </source>
</evidence>
<sequence>MSEQALCCSFKGRGYRNDADLHPFVKTLSKKAKPDIRYHIVSNVATAAVVTILRKFGLAY</sequence>
<evidence type="ECO:0000313" key="1">
    <source>
        <dbReference type="EMBL" id="OBR64755.1"/>
    </source>
</evidence>
<dbReference type="AlphaFoldDB" id="A0A1A5YH75"/>
<keyword evidence="2" id="KW-1185">Reference proteome</keyword>
<dbReference type="Proteomes" id="UP000092024">
    <property type="component" value="Unassembled WGS sequence"/>
</dbReference>
<dbReference type="EMBL" id="LYPA01000064">
    <property type="protein sequence ID" value="OBR64755.1"/>
    <property type="molecule type" value="Genomic_DNA"/>
</dbReference>
<accession>A0A1A5YH75</accession>
<protein>
    <submittedName>
        <fullName evidence="1">Uncharacterized protein</fullName>
    </submittedName>
</protein>
<proteinExistence type="predicted"/>
<comment type="caution">
    <text evidence="1">The sequence shown here is derived from an EMBL/GenBank/DDBJ whole genome shotgun (WGS) entry which is preliminary data.</text>
</comment>
<organism evidence="1 2">
    <name type="scientific">Paenibacillus oryzae</name>
    <dbReference type="NCBI Taxonomy" id="1844972"/>
    <lineage>
        <taxon>Bacteria</taxon>
        <taxon>Bacillati</taxon>
        <taxon>Bacillota</taxon>
        <taxon>Bacilli</taxon>
        <taxon>Bacillales</taxon>
        <taxon>Paenibacillaceae</taxon>
        <taxon>Paenibacillus</taxon>
    </lineage>
</organism>